<dbReference type="Proteomes" id="UP000050277">
    <property type="component" value="Unassembled WGS sequence"/>
</dbReference>
<sequence>MEIHLLRNATMRLRYAQHTLLADPDLAPRHARDSFTGRSRNPLVDLPLAKEAIVEGIEAVLLSHLHADHFDAEAQQLLPKDIPIFCQPVDAERIQGYGFRTVIPVDHVVNWQGMRITRVAGQHGFGADLASMGQVSGFVLAAALEPTLYWVGDSVWYPEVATTIEKFQPNVIVTHSSGAIWEAGTPIVMDAEQTIMLCQATTASTVVAIHLDSLDHGQVSRTELRMAAKAAGISEAQLLIPNDGELLRFDDSSA</sequence>
<dbReference type="PANTHER" id="PTHR43546">
    <property type="entry name" value="UPF0173 METAL-DEPENDENT HYDROLASE MJ1163-RELATED"/>
    <property type="match status" value="1"/>
</dbReference>
<feature type="domain" description="Metallo-beta-lactamase" evidence="2">
    <location>
        <begin position="40"/>
        <end position="210"/>
    </location>
</feature>
<dbReference type="InterPro" id="IPR001279">
    <property type="entry name" value="Metallo-B-lactamas"/>
</dbReference>
<dbReference type="EMBL" id="LGKP01000013">
    <property type="protein sequence ID" value="KPL90175.1"/>
    <property type="molecule type" value="Genomic_DNA"/>
</dbReference>
<dbReference type="InterPro" id="IPR036866">
    <property type="entry name" value="RibonucZ/Hydroxyglut_hydro"/>
</dbReference>
<name>A0A0P6XZ55_9CHLR</name>
<dbReference type="InterPro" id="IPR050114">
    <property type="entry name" value="UPF0173_UPF0282_UlaG_hydrolase"/>
</dbReference>
<evidence type="ECO:0000256" key="1">
    <source>
        <dbReference type="ARBA" id="ARBA00022801"/>
    </source>
</evidence>
<reference evidence="3 4" key="1">
    <citation type="submission" date="2015-07" db="EMBL/GenBank/DDBJ databases">
        <title>Whole genome sequence of Herpetosiphon geysericola DSM 7119.</title>
        <authorList>
            <person name="Hemp J."/>
            <person name="Ward L.M."/>
            <person name="Pace L.A."/>
            <person name="Fischer W.W."/>
        </authorList>
    </citation>
    <scope>NUCLEOTIDE SEQUENCE [LARGE SCALE GENOMIC DNA]</scope>
    <source>
        <strain evidence="3 4">DSM 7119</strain>
    </source>
</reference>
<evidence type="ECO:0000259" key="2">
    <source>
        <dbReference type="Pfam" id="PF12706"/>
    </source>
</evidence>
<organism evidence="3 4">
    <name type="scientific">Herpetosiphon geysericola</name>
    <dbReference type="NCBI Taxonomy" id="70996"/>
    <lineage>
        <taxon>Bacteria</taxon>
        <taxon>Bacillati</taxon>
        <taxon>Chloroflexota</taxon>
        <taxon>Chloroflexia</taxon>
        <taxon>Herpetosiphonales</taxon>
        <taxon>Herpetosiphonaceae</taxon>
        <taxon>Herpetosiphon</taxon>
    </lineage>
</organism>
<dbReference type="STRING" id="70996.SE18_08180"/>
<dbReference type="SUPFAM" id="SSF56281">
    <property type="entry name" value="Metallo-hydrolase/oxidoreductase"/>
    <property type="match status" value="1"/>
</dbReference>
<dbReference type="RefSeq" id="WP_054533945.1">
    <property type="nucleotide sequence ID" value="NZ_LGKP01000013.1"/>
</dbReference>
<dbReference type="Pfam" id="PF12706">
    <property type="entry name" value="Lactamase_B_2"/>
    <property type="match status" value="1"/>
</dbReference>
<dbReference type="AlphaFoldDB" id="A0A0P6XZ55"/>
<proteinExistence type="predicted"/>
<dbReference type="OrthoDB" id="9805728at2"/>
<keyword evidence="4" id="KW-1185">Reference proteome</keyword>
<dbReference type="Gene3D" id="3.60.15.10">
    <property type="entry name" value="Ribonuclease Z/Hydroxyacylglutathione hydrolase-like"/>
    <property type="match status" value="1"/>
</dbReference>
<evidence type="ECO:0000313" key="3">
    <source>
        <dbReference type="EMBL" id="KPL90175.1"/>
    </source>
</evidence>
<protein>
    <recommendedName>
        <fullName evidence="2">Metallo-beta-lactamase domain-containing protein</fullName>
    </recommendedName>
</protein>
<comment type="caution">
    <text evidence="3">The sequence shown here is derived from an EMBL/GenBank/DDBJ whole genome shotgun (WGS) entry which is preliminary data.</text>
</comment>
<accession>A0A0P6XZ55</accession>
<gene>
    <name evidence="3" type="ORF">SE18_08180</name>
</gene>
<evidence type="ECO:0000313" key="4">
    <source>
        <dbReference type="Proteomes" id="UP000050277"/>
    </source>
</evidence>
<dbReference type="GO" id="GO:0016787">
    <property type="term" value="F:hydrolase activity"/>
    <property type="evidence" value="ECO:0007669"/>
    <property type="project" value="UniProtKB-KW"/>
</dbReference>
<dbReference type="PANTHER" id="PTHR43546:SF9">
    <property type="entry name" value="L-ASCORBATE-6-PHOSPHATE LACTONASE ULAG-RELATED"/>
    <property type="match status" value="1"/>
</dbReference>
<keyword evidence="1" id="KW-0378">Hydrolase</keyword>